<evidence type="ECO:0000256" key="4">
    <source>
        <dbReference type="ARBA" id="ARBA00047417"/>
    </source>
</evidence>
<comment type="subunit">
    <text evidence="5">This enzyme consists of two polypeptide chains, which are synthesized in precursor form from a single polypeptide.</text>
</comment>
<proteinExistence type="inferred from homology"/>
<evidence type="ECO:0000313" key="9">
    <source>
        <dbReference type="Proteomes" id="UP001212042"/>
    </source>
</evidence>
<dbReference type="InterPro" id="IPR043138">
    <property type="entry name" value="GGT_lsub"/>
</dbReference>
<dbReference type="NCBIfam" id="TIGR00066">
    <property type="entry name" value="g_glut_trans"/>
    <property type="match status" value="1"/>
</dbReference>
<evidence type="ECO:0000256" key="1">
    <source>
        <dbReference type="ARBA" id="ARBA00001049"/>
    </source>
</evidence>
<organism evidence="8 9">
    <name type="scientific">Pseudomonas aestuarii</name>
    <dbReference type="NCBI Taxonomy" id="3018340"/>
    <lineage>
        <taxon>Bacteria</taxon>
        <taxon>Pseudomonadati</taxon>
        <taxon>Pseudomonadota</taxon>
        <taxon>Gammaproteobacteria</taxon>
        <taxon>Pseudomonadales</taxon>
        <taxon>Pseudomonadaceae</taxon>
        <taxon>Pseudomonas</taxon>
    </lineage>
</organism>
<comment type="PTM">
    <text evidence="5">Cleaved by autocatalysis into a large and a small subunit.</text>
</comment>
<dbReference type="SUPFAM" id="SSF56235">
    <property type="entry name" value="N-terminal nucleophile aminohydrolases (Ntn hydrolases)"/>
    <property type="match status" value="1"/>
</dbReference>
<feature type="signal peptide" evidence="7">
    <location>
        <begin position="1"/>
        <end position="28"/>
    </location>
</feature>
<dbReference type="PANTHER" id="PTHR43199">
    <property type="entry name" value="GLUTATHIONE HYDROLASE"/>
    <property type="match status" value="1"/>
</dbReference>
<dbReference type="PRINTS" id="PR01210">
    <property type="entry name" value="GGTRANSPTASE"/>
</dbReference>
<evidence type="ECO:0000256" key="2">
    <source>
        <dbReference type="ARBA" id="ARBA00001089"/>
    </source>
</evidence>
<dbReference type="GO" id="GO:0103068">
    <property type="term" value="F:leukotriene C4 gamma-glutamyl transferase activity"/>
    <property type="evidence" value="ECO:0007669"/>
    <property type="project" value="UniProtKB-EC"/>
</dbReference>
<dbReference type="Gene3D" id="1.10.246.130">
    <property type="match status" value="1"/>
</dbReference>
<evidence type="ECO:0000256" key="3">
    <source>
        <dbReference type="ARBA" id="ARBA00023315"/>
    </source>
</evidence>
<sequence length="573" mass="61364">MRRLNRGTLPWRLFASSLLLLLALGLQAAEQPGRAAIASAHPAATVAGLETLALGGNAFDAAVAISAALAVVEPYSSGLGGGGFFLLRTAGEQPSYRFLDARERAPLAAHPDLYRRDGEVQKALSLNGPLAAAIPGLPAALVVLAERFGRLPLHDSLAPAIRLARDGVSIDRVYRERASWRLAALRDDPQSARIFLDDEHEIPAEFALLRQPELATTLERLAHDGHAGFYAGDVAEKLVNGVRAAGGIWSLRDLAEYRIVERQPLRVALADGRELISAPPPSAGGLALAQSLLILQQLPWRQAEPAQRTHFVVETLRRAYRDRGLLGDPDFVANPQQQLLAPSYIKRLADSIDPDNATPSDSLPPAGGWHEGDHTTHFSVLDAAGNAVAATLSINLPFGAAFIAPGTGVLLNDEMDDFAADVQGANAYGLTGSPANAIAAGKRPLSSMSPSFIESPGEFASFGTPGGSRIPSMVLLAMLEYFDGQPIARWPSVARYHHQYRPDLIEYEPNTFSPAQIAALRARGHQLKALQRSYGNQQVLFWDKSGKRVEAASDPRGIGSSAVVEPGQLRRTP</sequence>
<dbReference type="Gene3D" id="3.60.20.40">
    <property type="match status" value="1"/>
</dbReference>
<dbReference type="EC" id="3.4.19.13" evidence="5"/>
<feature type="region of interest" description="Disordered" evidence="6">
    <location>
        <begin position="351"/>
        <end position="371"/>
    </location>
</feature>
<comment type="catalytic activity">
    <reaction evidence="4 5">
        <text>an N-terminal (5-L-glutamyl)-[peptide] + an alpha-amino acid = 5-L-glutamyl amino acid + an N-terminal L-alpha-aminoacyl-[peptide]</text>
        <dbReference type="Rhea" id="RHEA:23904"/>
        <dbReference type="Rhea" id="RHEA-COMP:9780"/>
        <dbReference type="Rhea" id="RHEA-COMP:9795"/>
        <dbReference type="ChEBI" id="CHEBI:77644"/>
        <dbReference type="ChEBI" id="CHEBI:78597"/>
        <dbReference type="ChEBI" id="CHEBI:78599"/>
        <dbReference type="ChEBI" id="CHEBI:78608"/>
        <dbReference type="EC" id="2.3.2.2"/>
    </reaction>
</comment>
<comment type="pathway">
    <text evidence="5">Sulfur metabolism; glutathione metabolism.</text>
</comment>
<dbReference type="Proteomes" id="UP001212042">
    <property type="component" value="Unassembled WGS sequence"/>
</dbReference>
<dbReference type="InterPro" id="IPR000101">
    <property type="entry name" value="GGT_peptidase"/>
</dbReference>
<name>A0ABT4XL22_9PSED</name>
<keyword evidence="3 5" id="KW-0012">Acyltransferase</keyword>
<keyword evidence="5" id="KW-0378">Hydrolase</keyword>
<keyword evidence="5" id="KW-0865">Zymogen</keyword>
<evidence type="ECO:0000256" key="5">
    <source>
        <dbReference type="RuleBase" id="RU368036"/>
    </source>
</evidence>
<evidence type="ECO:0000313" key="8">
    <source>
        <dbReference type="EMBL" id="MDA7088813.1"/>
    </source>
</evidence>
<dbReference type="InterPro" id="IPR043137">
    <property type="entry name" value="GGT_ssub_C"/>
</dbReference>
<dbReference type="RefSeq" id="WP_271349705.1">
    <property type="nucleotide sequence ID" value="NZ_JAQJZJ010000012.1"/>
</dbReference>
<comment type="catalytic activity">
    <reaction evidence="2 5">
        <text>glutathione + H2O = L-cysteinylglycine + L-glutamate</text>
        <dbReference type="Rhea" id="RHEA:28807"/>
        <dbReference type="ChEBI" id="CHEBI:15377"/>
        <dbReference type="ChEBI" id="CHEBI:29985"/>
        <dbReference type="ChEBI" id="CHEBI:57925"/>
        <dbReference type="ChEBI" id="CHEBI:61694"/>
        <dbReference type="EC" id="3.4.19.13"/>
    </reaction>
</comment>
<feature type="chain" id="PRO_5047333902" description="Glutathione hydrolase proenzyme" evidence="7">
    <location>
        <begin position="29"/>
        <end position="573"/>
    </location>
</feature>
<feature type="region of interest" description="Disordered" evidence="6">
    <location>
        <begin position="551"/>
        <end position="573"/>
    </location>
</feature>
<protein>
    <recommendedName>
        <fullName evidence="5">Glutathione hydrolase proenzyme</fullName>
        <ecNumber evidence="5">2.3.2.2</ecNumber>
        <ecNumber evidence="5">3.4.19.13</ecNumber>
    </recommendedName>
    <component>
        <recommendedName>
            <fullName evidence="5">Glutathione hydrolase large chain</fullName>
        </recommendedName>
    </component>
    <component>
        <recommendedName>
            <fullName evidence="5">Glutathione hydrolase small chain</fullName>
        </recommendedName>
    </component>
</protein>
<dbReference type="PANTHER" id="PTHR43199:SF6">
    <property type="entry name" value="GLUTATHIONE HYDROLASE PROENZYME"/>
    <property type="match status" value="1"/>
</dbReference>
<keyword evidence="5" id="KW-0317">Glutathione biosynthesis</keyword>
<reference evidence="8 9" key="1">
    <citation type="submission" date="2023-01" db="EMBL/GenBank/DDBJ databases">
        <title>Pseudomonas SA3-5T sp. nov., isolated from tidal flat sediment.</title>
        <authorList>
            <person name="Kim H.S."/>
            <person name="Kim J.-S."/>
            <person name="Suh M.K."/>
            <person name="Eom M.K."/>
            <person name="Lee J.-S."/>
        </authorList>
    </citation>
    <scope>NUCLEOTIDE SEQUENCE [LARGE SCALE GENOMIC DNA]</scope>
    <source>
        <strain evidence="8 9">SA3-5</strain>
    </source>
</reference>
<dbReference type="InterPro" id="IPR051792">
    <property type="entry name" value="GGT_bact"/>
</dbReference>
<evidence type="ECO:0000256" key="7">
    <source>
        <dbReference type="SAM" id="SignalP"/>
    </source>
</evidence>
<dbReference type="EMBL" id="JAQJZJ010000012">
    <property type="protein sequence ID" value="MDA7088813.1"/>
    <property type="molecule type" value="Genomic_DNA"/>
</dbReference>
<keyword evidence="5 8" id="KW-0808">Transferase</keyword>
<evidence type="ECO:0000256" key="6">
    <source>
        <dbReference type="SAM" id="MobiDB-lite"/>
    </source>
</evidence>
<dbReference type="EC" id="2.3.2.2" evidence="5"/>
<comment type="caution">
    <text evidence="8">The sequence shown here is derived from an EMBL/GenBank/DDBJ whole genome shotgun (WGS) entry which is preliminary data.</text>
</comment>
<keyword evidence="9" id="KW-1185">Reference proteome</keyword>
<accession>A0ABT4XL22</accession>
<comment type="similarity">
    <text evidence="5">Belongs to the gamma-glutamyltransferase family.</text>
</comment>
<keyword evidence="7" id="KW-0732">Signal</keyword>
<dbReference type="Pfam" id="PF01019">
    <property type="entry name" value="G_glu_transpept"/>
    <property type="match status" value="1"/>
</dbReference>
<dbReference type="InterPro" id="IPR029055">
    <property type="entry name" value="Ntn_hydrolases_N"/>
</dbReference>
<gene>
    <name evidence="8" type="primary">ggt</name>
    <name evidence="8" type="ORF">PH586_20755</name>
</gene>
<comment type="catalytic activity">
    <reaction evidence="1 5">
        <text>an S-substituted glutathione + H2O = an S-substituted L-cysteinylglycine + L-glutamate</text>
        <dbReference type="Rhea" id="RHEA:59468"/>
        <dbReference type="ChEBI" id="CHEBI:15377"/>
        <dbReference type="ChEBI" id="CHEBI:29985"/>
        <dbReference type="ChEBI" id="CHEBI:90779"/>
        <dbReference type="ChEBI" id="CHEBI:143103"/>
        <dbReference type="EC" id="3.4.19.13"/>
    </reaction>
</comment>